<dbReference type="InterPro" id="IPR002510">
    <property type="entry name" value="Metalloprtase-TldD/E_N"/>
</dbReference>
<keyword evidence="2" id="KW-0645">Protease</keyword>
<evidence type="ECO:0000313" key="9">
    <source>
        <dbReference type="Proteomes" id="UP000614200"/>
    </source>
</evidence>
<protein>
    <submittedName>
        <fullName evidence="8">TldD/PmbA family protein</fullName>
    </submittedName>
</protein>
<dbReference type="InterPro" id="IPR036059">
    <property type="entry name" value="TldD/PmbA_sf"/>
</dbReference>
<feature type="domain" description="Metalloprotease TldD/E C-terminal" evidence="6">
    <location>
        <begin position="230"/>
        <end position="458"/>
    </location>
</feature>
<proteinExistence type="inferred from homology"/>
<evidence type="ECO:0000313" key="8">
    <source>
        <dbReference type="EMBL" id="MBF4693438.1"/>
    </source>
</evidence>
<comment type="similarity">
    <text evidence="1">Belongs to the peptidase U62 family.</text>
</comment>
<evidence type="ECO:0000256" key="3">
    <source>
        <dbReference type="ARBA" id="ARBA00022801"/>
    </source>
</evidence>
<accession>A0ABR9ZTG6</accession>
<evidence type="ECO:0000256" key="1">
    <source>
        <dbReference type="ARBA" id="ARBA00005836"/>
    </source>
</evidence>
<feature type="domain" description="Metalloprotease TldD/E N-terminal" evidence="5">
    <location>
        <begin position="22"/>
        <end position="85"/>
    </location>
</feature>
<dbReference type="EMBL" id="JADKNH010000005">
    <property type="protein sequence ID" value="MBF4693438.1"/>
    <property type="molecule type" value="Genomic_DNA"/>
</dbReference>
<keyword evidence="9" id="KW-1185">Reference proteome</keyword>
<comment type="caution">
    <text evidence="8">The sequence shown here is derived from an EMBL/GenBank/DDBJ whole genome shotgun (WGS) entry which is preliminary data.</text>
</comment>
<dbReference type="InterPro" id="IPR045569">
    <property type="entry name" value="Metalloprtase-TldD/E_C"/>
</dbReference>
<organism evidence="8 9">
    <name type="scientific">Fusibacter ferrireducens</name>
    <dbReference type="NCBI Taxonomy" id="2785058"/>
    <lineage>
        <taxon>Bacteria</taxon>
        <taxon>Bacillati</taxon>
        <taxon>Bacillota</taxon>
        <taxon>Clostridia</taxon>
        <taxon>Eubacteriales</taxon>
        <taxon>Eubacteriales Family XII. Incertae Sedis</taxon>
        <taxon>Fusibacter</taxon>
    </lineage>
</organism>
<dbReference type="InterPro" id="IPR035068">
    <property type="entry name" value="TldD/PmbA_N"/>
</dbReference>
<evidence type="ECO:0000259" key="6">
    <source>
        <dbReference type="Pfam" id="PF19289"/>
    </source>
</evidence>
<evidence type="ECO:0000259" key="5">
    <source>
        <dbReference type="Pfam" id="PF01523"/>
    </source>
</evidence>
<gene>
    <name evidence="8" type="ORF">ISU02_09920</name>
</gene>
<dbReference type="Pfam" id="PF19289">
    <property type="entry name" value="PmbA_TldD_3rd"/>
    <property type="match status" value="1"/>
</dbReference>
<reference evidence="8 9" key="1">
    <citation type="submission" date="2020-11" db="EMBL/GenBank/DDBJ databases">
        <title>Fusibacter basophilias sp. nov.</title>
        <authorList>
            <person name="Qiu D."/>
        </authorList>
    </citation>
    <scope>NUCLEOTIDE SEQUENCE [LARGE SCALE GENOMIC DNA]</scope>
    <source>
        <strain evidence="8 9">Q10-2</strain>
    </source>
</reference>
<dbReference type="Proteomes" id="UP000614200">
    <property type="component" value="Unassembled WGS sequence"/>
</dbReference>
<evidence type="ECO:0000259" key="7">
    <source>
        <dbReference type="Pfam" id="PF19290"/>
    </source>
</evidence>
<dbReference type="InterPro" id="IPR051463">
    <property type="entry name" value="Peptidase_U62_metallo"/>
</dbReference>
<evidence type="ECO:0000256" key="2">
    <source>
        <dbReference type="ARBA" id="ARBA00022670"/>
    </source>
</evidence>
<dbReference type="InterPro" id="IPR045570">
    <property type="entry name" value="Metalloprtase-TldD/E_cen_dom"/>
</dbReference>
<sequence>MIDKREIQLVLEAALSRGGDFAEIYFEEKDEFSIKHSANGVNGITGVSVLGAGVYLLSGMRSVYVYTNDTCFHSLMETAKRAAFMLNEHKTRDKKDFVFQMKHYKSPNRVQYFPKDIHVRDKIEVIKRADISARQSDRALKSLNVDYFDYDQRKTIANSEGLYVSDRRVTSRLRFSAVVERNGLMLSEWGDYTKPSGFEAFTETDAYLDFAKEFVIDLSSALDGVAVPSSTVPVVLEAGSCGTLWHEACGHMLEASAITENRSDFCDKLGQQVASEKVTLVDDGTLEGLYGSSAIDDEGFKTQKNVLIESGILKGYLCDRMGARRLKMAPTASGRRQGYAYAPTSRMTNTYLAEGHDDDDEIISSVENGLYVKRLGGGNSGRSFSIAVTEGYLIKKGKISDRVKGLSINGRGIDIIKNVDRVGKKLITDSGGFCGASSGLCQVTSFQPRIRIANMTVGSE</sequence>
<dbReference type="Pfam" id="PF19290">
    <property type="entry name" value="PmbA_TldD_2nd"/>
    <property type="match status" value="1"/>
</dbReference>
<dbReference type="Pfam" id="PF01523">
    <property type="entry name" value="PmbA_TldD_1st"/>
    <property type="match status" value="1"/>
</dbReference>
<dbReference type="Gene3D" id="3.30.2290.10">
    <property type="entry name" value="PmbA/TldD superfamily"/>
    <property type="match status" value="1"/>
</dbReference>
<feature type="domain" description="Metalloprotease TldD/E central" evidence="7">
    <location>
        <begin position="114"/>
        <end position="200"/>
    </location>
</feature>
<dbReference type="SUPFAM" id="SSF111283">
    <property type="entry name" value="Putative modulator of DNA gyrase, PmbA/TldD"/>
    <property type="match status" value="1"/>
</dbReference>
<name>A0ABR9ZTG6_9FIRM</name>
<keyword evidence="3" id="KW-0378">Hydrolase</keyword>
<dbReference type="RefSeq" id="WP_194701668.1">
    <property type="nucleotide sequence ID" value="NZ_JADKNH010000005.1"/>
</dbReference>
<dbReference type="PANTHER" id="PTHR30624:SF4">
    <property type="entry name" value="METALLOPROTEASE TLDD"/>
    <property type="match status" value="1"/>
</dbReference>
<dbReference type="PANTHER" id="PTHR30624">
    <property type="entry name" value="UNCHARACTERIZED PROTEIN TLDD AND PMBA"/>
    <property type="match status" value="1"/>
</dbReference>
<evidence type="ECO:0000256" key="4">
    <source>
        <dbReference type="ARBA" id="ARBA00023049"/>
    </source>
</evidence>
<keyword evidence="4" id="KW-0482">Metalloprotease</keyword>